<dbReference type="AlphaFoldDB" id="A0A5N7BUL4"/>
<organism evidence="1">
    <name type="scientific">Petromyces alliaceus</name>
    <name type="common">Aspergillus alliaceus</name>
    <dbReference type="NCBI Taxonomy" id="209559"/>
    <lineage>
        <taxon>Eukaryota</taxon>
        <taxon>Fungi</taxon>
        <taxon>Dikarya</taxon>
        <taxon>Ascomycota</taxon>
        <taxon>Pezizomycotina</taxon>
        <taxon>Eurotiomycetes</taxon>
        <taxon>Eurotiomycetidae</taxon>
        <taxon>Eurotiales</taxon>
        <taxon>Aspergillaceae</taxon>
        <taxon>Aspergillus</taxon>
        <taxon>Aspergillus subgen. Circumdati</taxon>
    </lineage>
</organism>
<dbReference type="EMBL" id="ML735333">
    <property type="protein sequence ID" value="KAE8385510.1"/>
    <property type="molecule type" value="Genomic_DNA"/>
</dbReference>
<dbReference type="OrthoDB" id="17458at2759"/>
<name>A0A5N7BUL4_PETAA</name>
<sequence length="227" mass="25489">MCITTYLTICSACGTQCATTSESSCKICDDPRQFIPPTGCPDINHTVPRDYITYIDDETVAKIKDLGGIKAIVISHPHFYTTHLHWAEIFDLRMGEKQVLWDWSQLPFPGNGGHFPGSSVLWWKRLGLLLVADSIGVVPSGIYHIKSLPGTLSFTFMWPYPNMIPLPPEEMHRIWKAVKDMDFDSIRGGFTGTNVNSDCKKRVLESAKIFVKSVGHPDHAIHEEQCL</sequence>
<evidence type="ECO:0000313" key="1">
    <source>
        <dbReference type="EMBL" id="KAE8385510.1"/>
    </source>
</evidence>
<gene>
    <name evidence="1" type="ORF">BDV23DRAFT_176201</name>
</gene>
<dbReference type="PANTHER" id="PTHR36839:SF1">
    <property type="entry name" value="METALLO-BETA-LACTAMASE FAMILY PROTEIN (AFU_ORTHOLOGUE AFUA_5G12770)"/>
    <property type="match status" value="1"/>
</dbReference>
<evidence type="ECO:0008006" key="2">
    <source>
        <dbReference type="Google" id="ProtNLM"/>
    </source>
</evidence>
<proteinExistence type="predicted"/>
<dbReference type="InterPro" id="IPR036866">
    <property type="entry name" value="RibonucZ/Hydroxyglut_hydro"/>
</dbReference>
<dbReference type="Proteomes" id="UP000326877">
    <property type="component" value="Unassembled WGS sequence"/>
</dbReference>
<accession>A0A5N7BUL4</accession>
<protein>
    <recommendedName>
        <fullName evidence="2">Metallo-beta-lactamase domain-containing protein</fullName>
    </recommendedName>
</protein>
<dbReference type="SUPFAM" id="SSF56281">
    <property type="entry name" value="Metallo-hydrolase/oxidoreductase"/>
    <property type="match status" value="1"/>
</dbReference>
<dbReference type="PANTHER" id="PTHR36839">
    <property type="entry name" value="METALLO-BETA-LACTAMASE FAMILY PROTEIN (AFU_ORTHOLOGUE AFUA_5G12770)"/>
    <property type="match status" value="1"/>
</dbReference>
<reference evidence="1" key="1">
    <citation type="submission" date="2019-04" db="EMBL/GenBank/DDBJ databases">
        <title>Friends and foes A comparative genomics studyof 23 Aspergillus species from section Flavi.</title>
        <authorList>
            <consortium name="DOE Joint Genome Institute"/>
            <person name="Kjaerbolling I."/>
            <person name="Vesth T."/>
            <person name="Frisvad J.C."/>
            <person name="Nybo J.L."/>
            <person name="Theobald S."/>
            <person name="Kildgaard S."/>
            <person name="Isbrandt T."/>
            <person name="Kuo A."/>
            <person name="Sato A."/>
            <person name="Lyhne E.K."/>
            <person name="Kogle M.E."/>
            <person name="Wiebenga A."/>
            <person name="Kun R.S."/>
            <person name="Lubbers R.J."/>
            <person name="Makela M.R."/>
            <person name="Barry K."/>
            <person name="Chovatia M."/>
            <person name="Clum A."/>
            <person name="Daum C."/>
            <person name="Haridas S."/>
            <person name="He G."/>
            <person name="LaButti K."/>
            <person name="Lipzen A."/>
            <person name="Mondo S."/>
            <person name="Riley R."/>
            <person name="Salamov A."/>
            <person name="Simmons B.A."/>
            <person name="Magnuson J.K."/>
            <person name="Henrissat B."/>
            <person name="Mortensen U.H."/>
            <person name="Larsen T.O."/>
            <person name="Devries R.P."/>
            <person name="Grigoriev I.V."/>
            <person name="Machida M."/>
            <person name="Baker S.E."/>
            <person name="Andersen M.R."/>
        </authorList>
    </citation>
    <scope>NUCLEOTIDE SEQUENCE [LARGE SCALE GENOMIC DNA]</scope>
    <source>
        <strain evidence="1">IBT 14317</strain>
    </source>
</reference>